<gene>
    <name evidence="2" type="ORF">UU34_C0001G0060</name>
</gene>
<evidence type="ECO:0000259" key="1">
    <source>
        <dbReference type="Pfam" id="PF18480"/>
    </source>
</evidence>
<dbReference type="AlphaFoldDB" id="A0A0G0UGQ3"/>
<evidence type="ECO:0000313" key="3">
    <source>
        <dbReference type="Proteomes" id="UP000034854"/>
    </source>
</evidence>
<dbReference type="Proteomes" id="UP000034854">
    <property type="component" value="Unassembled WGS sequence"/>
</dbReference>
<dbReference type="Pfam" id="PF18480">
    <property type="entry name" value="DUF5615"/>
    <property type="match status" value="1"/>
</dbReference>
<feature type="domain" description="DUF5615" evidence="1">
    <location>
        <begin position="6"/>
        <end position="111"/>
    </location>
</feature>
<sequence length="123" mass="14510">MSKKLKFIADESLEYSIVLWLRKLNYDVIAIAEDFPSLEDERVLEKATQETRIIITNDKDFGDLIFLKQLPHKGVVLLRFRTEVVKTKIKFLKSFLKNYSNKIINKFTVIDESKIRIRKSEDS</sequence>
<proteinExistence type="predicted"/>
<accession>A0A0G0UGQ3</accession>
<protein>
    <recommendedName>
        <fullName evidence="1">DUF5615 domain-containing protein</fullName>
    </recommendedName>
</protein>
<reference evidence="2 3" key="1">
    <citation type="journal article" date="2015" name="Nature">
        <title>rRNA introns, odd ribosomes, and small enigmatic genomes across a large radiation of phyla.</title>
        <authorList>
            <person name="Brown C.T."/>
            <person name="Hug L.A."/>
            <person name="Thomas B.C."/>
            <person name="Sharon I."/>
            <person name="Castelle C.J."/>
            <person name="Singh A."/>
            <person name="Wilkins M.J."/>
            <person name="Williams K.H."/>
            <person name="Banfield J.F."/>
        </authorList>
    </citation>
    <scope>NUCLEOTIDE SEQUENCE [LARGE SCALE GENOMIC DNA]</scope>
</reference>
<evidence type="ECO:0000313" key="2">
    <source>
        <dbReference type="EMBL" id="KKR88063.1"/>
    </source>
</evidence>
<organism evidence="2 3">
    <name type="scientific">Candidatus Curtissbacteria bacterium GW2011_GWA1_41_11</name>
    <dbReference type="NCBI Taxonomy" id="1618409"/>
    <lineage>
        <taxon>Bacteria</taxon>
        <taxon>Candidatus Curtissiibacteriota</taxon>
    </lineage>
</organism>
<comment type="caution">
    <text evidence="2">The sequence shown here is derived from an EMBL/GenBank/DDBJ whole genome shotgun (WGS) entry which is preliminary data.</text>
</comment>
<dbReference type="InterPro" id="IPR041049">
    <property type="entry name" value="DUF5615"/>
</dbReference>
<name>A0A0G0UGQ3_9BACT</name>
<dbReference type="EMBL" id="LCAG01000001">
    <property type="protein sequence ID" value="KKR88063.1"/>
    <property type="molecule type" value="Genomic_DNA"/>
</dbReference>